<keyword evidence="1" id="KW-0175">Coiled coil</keyword>
<feature type="region of interest" description="Disordered" evidence="2">
    <location>
        <begin position="114"/>
        <end position="135"/>
    </location>
</feature>
<keyword evidence="4" id="KW-1185">Reference proteome</keyword>
<gene>
    <name evidence="3" type="ORF">Ctob_007627</name>
</gene>
<reference evidence="4" key="1">
    <citation type="journal article" date="2015" name="PLoS Genet.">
        <title>Genome Sequence and Transcriptome Analyses of Chrysochromulina tobin: Metabolic Tools for Enhanced Algal Fitness in the Prominent Order Prymnesiales (Haptophyceae).</title>
        <authorList>
            <person name="Hovde B.T."/>
            <person name="Deodato C.R."/>
            <person name="Hunsperger H.M."/>
            <person name="Ryken S.A."/>
            <person name="Yost W."/>
            <person name="Jha R.K."/>
            <person name="Patterson J."/>
            <person name="Monnat R.J. Jr."/>
            <person name="Barlow S.B."/>
            <person name="Starkenburg S.R."/>
            <person name="Cattolico R.A."/>
        </authorList>
    </citation>
    <scope>NUCLEOTIDE SEQUENCE</scope>
    <source>
        <strain evidence="4">CCMP291</strain>
    </source>
</reference>
<comment type="caution">
    <text evidence="3">The sequence shown here is derived from an EMBL/GenBank/DDBJ whole genome shotgun (WGS) entry which is preliminary data.</text>
</comment>
<name>A0A0M0JCX6_9EUKA</name>
<sequence>MKDAKGNTLPFKHSDPRMEKVPINSHMATIVNGPTGIVESKAMSSTAPALSSGAYHKRKQLFEKLVVKFSEEHGKDEKTMAVIINEVARAERALLTSTMTPTLLATLEVKVASAVRDSRPQGPRPSLKPPPTYAPPMPVGELRDKVKAASNWTDVAMHRNAFYNIEMQRKVAAKEQEKQTLRTHVYHQMSLEQHKTAAEKALMEEEARQVAADLALYERDMAQEKAKKLAKVEVEKAARAAQMREQAARAAAAQRLQKLEDEEMDAFLRKELEADSKRKEAKQRANEEYHKATMLANVAAKARREEEKQSLWAEEAKLNAQWKTMLDKQEADRNAQYAGLRERIHKMQRAYENSAGADLERRIKEEEEANARYVEAHEKMLDEQFAAKKKKREDDIQANLAFLKMQQSIKQHAKVEDQKRDREYAAEVLKDVALAHSQEEQKIALRKARLSQQTAHLHQQITEQKEQKARDPGSSEMTDIEAAINRPLLVSIVQHKYHSTYANPLTG</sequence>
<organism evidence="3 4">
    <name type="scientific">Chrysochromulina tobinii</name>
    <dbReference type="NCBI Taxonomy" id="1460289"/>
    <lineage>
        <taxon>Eukaryota</taxon>
        <taxon>Haptista</taxon>
        <taxon>Haptophyta</taxon>
        <taxon>Prymnesiophyceae</taxon>
        <taxon>Prymnesiales</taxon>
        <taxon>Chrysochromulinaceae</taxon>
        <taxon>Chrysochromulina</taxon>
    </lineage>
</organism>
<evidence type="ECO:0008006" key="5">
    <source>
        <dbReference type="Google" id="ProtNLM"/>
    </source>
</evidence>
<feature type="compositionally biased region" description="Pro residues" evidence="2">
    <location>
        <begin position="122"/>
        <end position="135"/>
    </location>
</feature>
<feature type="coiled-coil region" evidence="1">
    <location>
        <begin position="200"/>
        <end position="262"/>
    </location>
</feature>
<protein>
    <recommendedName>
        <fullName evidence="5">Trichohyalin-plectin-homology domain-containing protein</fullName>
    </recommendedName>
</protein>
<evidence type="ECO:0000256" key="2">
    <source>
        <dbReference type="SAM" id="MobiDB-lite"/>
    </source>
</evidence>
<proteinExistence type="predicted"/>
<accession>A0A0M0JCX6</accession>
<feature type="coiled-coil region" evidence="1">
    <location>
        <begin position="356"/>
        <end position="383"/>
    </location>
</feature>
<dbReference type="EMBL" id="JWZX01003130">
    <property type="protein sequence ID" value="KOO24063.1"/>
    <property type="molecule type" value="Genomic_DNA"/>
</dbReference>
<evidence type="ECO:0000313" key="3">
    <source>
        <dbReference type="EMBL" id="KOO24063.1"/>
    </source>
</evidence>
<evidence type="ECO:0000313" key="4">
    <source>
        <dbReference type="Proteomes" id="UP000037460"/>
    </source>
</evidence>
<dbReference type="Proteomes" id="UP000037460">
    <property type="component" value="Unassembled WGS sequence"/>
</dbReference>
<dbReference type="AlphaFoldDB" id="A0A0M0JCX6"/>
<evidence type="ECO:0000256" key="1">
    <source>
        <dbReference type="SAM" id="Coils"/>
    </source>
</evidence>